<reference evidence="1 2" key="1">
    <citation type="submission" date="2017-09" db="EMBL/GenBank/DDBJ databases">
        <title>Large-scale bioinformatics analysis of Bacillus genomes uncovers conserved roles of natural products in bacterial physiology.</title>
        <authorList>
            <consortium name="Agbiome Team Llc"/>
            <person name="Bleich R.M."/>
            <person name="Grubbs K.J."/>
            <person name="Santa Maria K.C."/>
            <person name="Allen S.E."/>
            <person name="Farag S."/>
            <person name="Shank E.A."/>
            <person name="Bowers A."/>
        </authorList>
    </citation>
    <scope>NUCLEOTIDE SEQUENCE [LARGE SCALE GENOMIC DNA]</scope>
    <source>
        <strain evidence="1 2">AFS004017</strain>
    </source>
</reference>
<name>A0A2A7W4K2_9BACI</name>
<proteinExistence type="predicted"/>
<comment type="caution">
    <text evidence="1">The sequence shown here is derived from an EMBL/GenBank/DDBJ whole genome shotgun (WGS) entry which is preliminary data.</text>
</comment>
<dbReference type="Proteomes" id="UP000220045">
    <property type="component" value="Unassembled WGS sequence"/>
</dbReference>
<dbReference type="EMBL" id="NUEL01000007">
    <property type="protein sequence ID" value="PEJ10212.1"/>
    <property type="molecule type" value="Genomic_DNA"/>
</dbReference>
<accession>A0A2A7W4K2</accession>
<sequence length="318" mass="37320">MEEEYRKKELEIKKKKVLEELKNNKFEFKELQQNITNPLQDILAFNESVDKMIKTIQSTYKTNYEVMQQSAQRALKQITDNSQIFKEFNAHIKVMMDSIDWEAIDARIAKKIKGIDNLLQELEKDFWCLDMEILDALEGEEITDEKILEYINQNLESYVEVITKDPIYELHETLIKETYEAYKGGLYKLCVMPLFAAFEHVLATWSDGKIKTDLVSVRQKPIRYRVASIKPEEYDGIEQELFIKVFSLSVIRMLGKTFVGVPKELCQELNRNSIAHGFHDYDSITKKDILKLFQLLKSTLVLRYFNAKDVELKNMAES</sequence>
<organism evidence="1 2">
    <name type="scientific">Bacillus wiedmannii</name>
    <dbReference type="NCBI Taxonomy" id="1890302"/>
    <lineage>
        <taxon>Bacteria</taxon>
        <taxon>Bacillati</taxon>
        <taxon>Bacillota</taxon>
        <taxon>Bacilli</taxon>
        <taxon>Bacillales</taxon>
        <taxon>Bacillaceae</taxon>
        <taxon>Bacillus</taxon>
        <taxon>Bacillus cereus group</taxon>
    </lineage>
</organism>
<gene>
    <name evidence="1" type="ORF">CN684_04780</name>
</gene>
<dbReference type="AlphaFoldDB" id="A0A2A7W4K2"/>
<dbReference type="RefSeq" id="WP_098093449.1">
    <property type="nucleotide sequence ID" value="NZ_NUEL01000007.1"/>
</dbReference>
<evidence type="ECO:0000313" key="1">
    <source>
        <dbReference type="EMBL" id="PEJ10212.1"/>
    </source>
</evidence>
<evidence type="ECO:0000313" key="2">
    <source>
        <dbReference type="Proteomes" id="UP000220045"/>
    </source>
</evidence>
<protein>
    <submittedName>
        <fullName evidence="1">Uncharacterized protein</fullName>
    </submittedName>
</protein>